<dbReference type="RefSeq" id="WP_232309097.1">
    <property type="nucleotide sequence ID" value="NZ_BEWM01000001.1"/>
</dbReference>
<sequence length="130" mass="14001">MMPSSLVWLSFTLVLAVVQLFLTSAACRRQDGVQWATSNRDGEAPRYTGVAARMRRAQANFQETLPIFIGAVLVAHVAGRDGSLVTWGAGLYFLGRLAYIPAYALGLGSIRSLIWGVSMIGLFLVLGGLI</sequence>
<evidence type="ECO:0000256" key="1">
    <source>
        <dbReference type="ARBA" id="ARBA00004370"/>
    </source>
</evidence>
<keyword evidence="3 5" id="KW-1133">Transmembrane helix</keyword>
<evidence type="ECO:0000256" key="2">
    <source>
        <dbReference type="ARBA" id="ARBA00022692"/>
    </source>
</evidence>
<evidence type="ECO:0000313" key="7">
    <source>
        <dbReference type="Proteomes" id="UP001156614"/>
    </source>
</evidence>
<dbReference type="Gene3D" id="1.20.120.550">
    <property type="entry name" value="Membrane associated eicosanoid/glutathione metabolism-like domain"/>
    <property type="match status" value="1"/>
</dbReference>
<keyword evidence="2 5" id="KW-0812">Transmembrane</keyword>
<keyword evidence="7" id="KW-1185">Reference proteome</keyword>
<dbReference type="PANTHER" id="PTHR35371">
    <property type="entry name" value="INNER MEMBRANE PROTEIN"/>
    <property type="match status" value="1"/>
</dbReference>
<feature type="transmembrane region" description="Helical" evidence="5">
    <location>
        <begin position="112"/>
        <end position="129"/>
    </location>
</feature>
<dbReference type="EMBL" id="BSNU01000002">
    <property type="protein sequence ID" value="GLQ62374.1"/>
    <property type="molecule type" value="Genomic_DNA"/>
</dbReference>
<organism evidence="6 7">
    <name type="scientific">Gluconobacter cerinus</name>
    <dbReference type="NCBI Taxonomy" id="38307"/>
    <lineage>
        <taxon>Bacteria</taxon>
        <taxon>Pseudomonadati</taxon>
        <taxon>Pseudomonadota</taxon>
        <taxon>Alphaproteobacteria</taxon>
        <taxon>Acetobacterales</taxon>
        <taxon>Acetobacteraceae</taxon>
        <taxon>Gluconobacter</taxon>
    </lineage>
</organism>
<proteinExistence type="predicted"/>
<reference evidence="7" key="1">
    <citation type="journal article" date="2019" name="Int. J. Syst. Evol. Microbiol.">
        <title>The Global Catalogue of Microorganisms (GCM) 10K type strain sequencing project: providing services to taxonomists for standard genome sequencing and annotation.</title>
        <authorList>
            <consortium name="The Broad Institute Genomics Platform"/>
            <consortium name="The Broad Institute Genome Sequencing Center for Infectious Disease"/>
            <person name="Wu L."/>
            <person name="Ma J."/>
        </authorList>
    </citation>
    <scope>NUCLEOTIDE SEQUENCE [LARGE SCALE GENOMIC DNA]</scope>
    <source>
        <strain evidence="7">NBRC 3267</strain>
    </source>
</reference>
<dbReference type="SUPFAM" id="SSF161084">
    <property type="entry name" value="MAPEG domain-like"/>
    <property type="match status" value="1"/>
</dbReference>
<comment type="subcellular location">
    <subcellularLocation>
        <location evidence="1">Membrane</location>
    </subcellularLocation>
</comment>
<dbReference type="InterPro" id="IPR023352">
    <property type="entry name" value="MAPEG-like_dom_sf"/>
</dbReference>
<comment type="caution">
    <text evidence="6">The sequence shown here is derived from an EMBL/GenBank/DDBJ whole genome shotgun (WGS) entry which is preliminary data.</text>
</comment>
<dbReference type="AlphaFoldDB" id="A0AAV5NE18"/>
<evidence type="ECO:0000256" key="3">
    <source>
        <dbReference type="ARBA" id="ARBA00022989"/>
    </source>
</evidence>
<name>A0AAV5NE18_9PROT</name>
<dbReference type="InterPro" id="IPR001129">
    <property type="entry name" value="Membr-assoc_MAPEG"/>
</dbReference>
<keyword evidence="4 5" id="KW-0472">Membrane</keyword>
<accession>A0AAV5NE18</accession>
<evidence type="ECO:0000256" key="4">
    <source>
        <dbReference type="ARBA" id="ARBA00023136"/>
    </source>
</evidence>
<evidence type="ECO:0000313" key="6">
    <source>
        <dbReference type="EMBL" id="GLQ62374.1"/>
    </source>
</evidence>
<dbReference type="PANTHER" id="PTHR35371:SF1">
    <property type="entry name" value="BLR7753 PROTEIN"/>
    <property type="match status" value="1"/>
</dbReference>
<dbReference type="Pfam" id="PF01124">
    <property type="entry name" value="MAPEG"/>
    <property type="match status" value="1"/>
</dbReference>
<dbReference type="GO" id="GO:0016020">
    <property type="term" value="C:membrane"/>
    <property type="evidence" value="ECO:0007669"/>
    <property type="project" value="UniProtKB-SubCell"/>
</dbReference>
<evidence type="ECO:0000256" key="5">
    <source>
        <dbReference type="SAM" id="Phobius"/>
    </source>
</evidence>
<dbReference type="Proteomes" id="UP001156614">
    <property type="component" value="Unassembled WGS sequence"/>
</dbReference>
<gene>
    <name evidence="6" type="ORF">GCM10007867_12190</name>
</gene>
<protein>
    <submittedName>
        <fullName evidence="6">Membrane protein</fullName>
    </submittedName>
</protein>